<dbReference type="EMBL" id="JBITGY010000018">
    <property type="protein sequence ID" value="MFI6505335.1"/>
    <property type="molecule type" value="Genomic_DNA"/>
</dbReference>
<evidence type="ECO:0000259" key="2">
    <source>
        <dbReference type="Pfam" id="PF19956"/>
    </source>
</evidence>
<dbReference type="RefSeq" id="WP_397091443.1">
    <property type="nucleotide sequence ID" value="NZ_JBITGY010000018.1"/>
</dbReference>
<dbReference type="InterPro" id="IPR035994">
    <property type="entry name" value="Nucleoside_phosphorylase_sf"/>
</dbReference>
<feature type="domain" description="Effector-associated" evidence="2">
    <location>
        <begin position="284"/>
        <end position="361"/>
    </location>
</feature>
<evidence type="ECO:0000313" key="4">
    <source>
        <dbReference type="Proteomes" id="UP001612741"/>
    </source>
</evidence>
<dbReference type="SUPFAM" id="SSF53167">
    <property type="entry name" value="Purine and uridine phosphorylases"/>
    <property type="match status" value="1"/>
</dbReference>
<dbReference type="Proteomes" id="UP001612741">
    <property type="component" value="Unassembled WGS sequence"/>
</dbReference>
<feature type="domain" description="Nucleoside phosphorylase" evidence="1">
    <location>
        <begin position="7"/>
        <end position="264"/>
    </location>
</feature>
<dbReference type="Gene3D" id="3.40.50.1580">
    <property type="entry name" value="Nucleoside phosphorylase domain"/>
    <property type="match status" value="1"/>
</dbReference>
<protein>
    <recommendedName>
        <fullName evidence="5">Nucleoside phosphorylase domain-containing protein</fullName>
    </recommendedName>
</protein>
<proteinExistence type="predicted"/>
<gene>
    <name evidence="3" type="ORF">ACIBG2_48700</name>
</gene>
<dbReference type="InterPro" id="IPR053137">
    <property type="entry name" value="NLR-like"/>
</dbReference>
<dbReference type="InterPro" id="IPR045431">
    <property type="entry name" value="EAD2"/>
</dbReference>
<name>A0ABW7ZAY1_9ACTN</name>
<evidence type="ECO:0000259" key="1">
    <source>
        <dbReference type="Pfam" id="PF01048"/>
    </source>
</evidence>
<reference evidence="3 4" key="1">
    <citation type="submission" date="2024-10" db="EMBL/GenBank/DDBJ databases">
        <title>The Natural Products Discovery Center: Release of the First 8490 Sequenced Strains for Exploring Actinobacteria Biosynthetic Diversity.</title>
        <authorList>
            <person name="Kalkreuter E."/>
            <person name="Kautsar S.A."/>
            <person name="Yang D."/>
            <person name="Bader C.D."/>
            <person name="Teijaro C.N."/>
            <person name="Fluegel L."/>
            <person name="Davis C.M."/>
            <person name="Simpson J.R."/>
            <person name="Lauterbach L."/>
            <person name="Steele A.D."/>
            <person name="Gui C."/>
            <person name="Meng S."/>
            <person name="Li G."/>
            <person name="Viehrig K."/>
            <person name="Ye F."/>
            <person name="Su P."/>
            <person name="Kiefer A.F."/>
            <person name="Nichols A."/>
            <person name="Cepeda A.J."/>
            <person name="Yan W."/>
            <person name="Fan B."/>
            <person name="Jiang Y."/>
            <person name="Adhikari A."/>
            <person name="Zheng C.-J."/>
            <person name="Schuster L."/>
            <person name="Cowan T.M."/>
            <person name="Smanski M.J."/>
            <person name="Chevrette M.G."/>
            <person name="De Carvalho L.P.S."/>
            <person name="Shen B."/>
        </authorList>
    </citation>
    <scope>NUCLEOTIDE SEQUENCE [LARGE SCALE GENOMIC DNA]</scope>
    <source>
        <strain evidence="3 4">NPDC050545</strain>
    </source>
</reference>
<sequence length="364" mass="39110">MNAAPQIALITALPVESFALRRTLGPVSRVNPPGDDPNDYYLAQVECGPVVVTSLVETNVVAAADASANLVRSFPSVRAAVLCGHAAGVPRPEDPERDVRLGDIVVGDSGVINHSHRRVTEDGVKLRGDPLPASALLRRAVVAMRSLELGGEEPWRSLMSPLPSLAYRRPDPEDDKDRPTKVFYGRIGSGEELLRSAARRDELARPNDLLAIEMEAAGVAGSLALAGRECLVVRGIADYGSKDKTDTWQPYAALAAAAYVRALLRLLKPPSAGGRHHFQELVVVMGQVPSLQSPRDRDVVLDLMGPPVCGAAARDERTTVALVNLAKACMGYRQGFEDLLRALTMLEGESLPVVALAEMVRRLQ</sequence>
<dbReference type="PANTHER" id="PTHR46082">
    <property type="entry name" value="ATP/GTP-BINDING PROTEIN-RELATED"/>
    <property type="match status" value="1"/>
</dbReference>
<keyword evidence="4" id="KW-1185">Reference proteome</keyword>
<dbReference type="Pfam" id="PF01048">
    <property type="entry name" value="PNP_UDP_1"/>
    <property type="match status" value="1"/>
</dbReference>
<comment type="caution">
    <text evidence="3">The sequence shown here is derived from an EMBL/GenBank/DDBJ whole genome shotgun (WGS) entry which is preliminary data.</text>
</comment>
<organism evidence="3 4">
    <name type="scientific">Nonomuraea typhae</name>
    <dbReference type="NCBI Taxonomy" id="2603600"/>
    <lineage>
        <taxon>Bacteria</taxon>
        <taxon>Bacillati</taxon>
        <taxon>Actinomycetota</taxon>
        <taxon>Actinomycetes</taxon>
        <taxon>Streptosporangiales</taxon>
        <taxon>Streptosporangiaceae</taxon>
        <taxon>Nonomuraea</taxon>
    </lineage>
</organism>
<accession>A0ABW7ZAY1</accession>
<dbReference type="InterPro" id="IPR000845">
    <property type="entry name" value="Nucleoside_phosphorylase_d"/>
</dbReference>
<evidence type="ECO:0000313" key="3">
    <source>
        <dbReference type="EMBL" id="MFI6505335.1"/>
    </source>
</evidence>
<dbReference type="Pfam" id="PF19956">
    <property type="entry name" value="EAD2"/>
    <property type="match status" value="1"/>
</dbReference>
<dbReference type="PANTHER" id="PTHR46082:SF11">
    <property type="entry name" value="AAA+ ATPASE DOMAIN-CONTAINING PROTEIN-RELATED"/>
    <property type="match status" value="1"/>
</dbReference>
<evidence type="ECO:0008006" key="5">
    <source>
        <dbReference type="Google" id="ProtNLM"/>
    </source>
</evidence>